<protein>
    <submittedName>
        <fullName evidence="2">Uncharacterized protein</fullName>
    </submittedName>
</protein>
<feature type="transmembrane region" description="Helical" evidence="1">
    <location>
        <begin position="113"/>
        <end position="132"/>
    </location>
</feature>
<evidence type="ECO:0000256" key="1">
    <source>
        <dbReference type="SAM" id="Phobius"/>
    </source>
</evidence>
<evidence type="ECO:0000313" key="2">
    <source>
        <dbReference type="EMBL" id="MXP21293.1"/>
    </source>
</evidence>
<organism evidence="2 3">
    <name type="scientific">Gordonia mangrovi</name>
    <dbReference type="NCBI Taxonomy" id="2665643"/>
    <lineage>
        <taxon>Bacteria</taxon>
        <taxon>Bacillati</taxon>
        <taxon>Actinomycetota</taxon>
        <taxon>Actinomycetes</taxon>
        <taxon>Mycobacteriales</taxon>
        <taxon>Gordoniaceae</taxon>
        <taxon>Gordonia</taxon>
    </lineage>
</organism>
<keyword evidence="1" id="KW-0812">Transmembrane</keyword>
<dbReference type="EMBL" id="WMBR01000002">
    <property type="protein sequence ID" value="MXP21293.1"/>
    <property type="molecule type" value="Genomic_DNA"/>
</dbReference>
<reference evidence="2 3" key="1">
    <citation type="submission" date="2019-11" db="EMBL/GenBank/DDBJ databases">
        <title>Gordonia sp. nov., a novel actinobacterium isolated from mangrove soil in Hainan.</title>
        <authorList>
            <person name="Huang X."/>
            <person name="Xie Y."/>
            <person name="Chu X."/>
            <person name="Xiao K."/>
        </authorList>
    </citation>
    <scope>NUCLEOTIDE SEQUENCE [LARGE SCALE GENOMIC DNA]</scope>
    <source>
        <strain evidence="2 3">HNM0687</strain>
    </source>
</reference>
<dbReference type="Proteomes" id="UP000475545">
    <property type="component" value="Unassembled WGS sequence"/>
</dbReference>
<keyword evidence="1" id="KW-1133">Transmembrane helix</keyword>
<feature type="transmembrane region" description="Helical" evidence="1">
    <location>
        <begin position="6"/>
        <end position="25"/>
    </location>
</feature>
<dbReference type="AlphaFoldDB" id="A0A6L7GNW5"/>
<dbReference type="RefSeq" id="WP_160901499.1">
    <property type="nucleotide sequence ID" value="NZ_CP102850.1"/>
</dbReference>
<sequence length="228" mass="24358">MFAFLGMLVLIVSGLLVGAFLFLFMRGSVSGAVGMVACASSVGVLVWILASRLWRADPSATVYWLDTGCIGRNSLPVVEPLLLALVYSSGGAGLVLVNIAFGDAATVRDHIQVVVITVVMVVAVIAMPIWSWRAAGSGAHLRFGPDGLHWVTTGGRAHFLSIDELVQAECRAYRNGNLRIAVVPSPAHSDRVLIRLVNYGPNLESVLQALDDYLTAAGGSIQRVNRFR</sequence>
<keyword evidence="1" id="KW-0472">Membrane</keyword>
<comment type="caution">
    <text evidence="2">The sequence shown here is derived from an EMBL/GenBank/DDBJ whole genome shotgun (WGS) entry which is preliminary data.</text>
</comment>
<proteinExistence type="predicted"/>
<accession>A0A6L7GNW5</accession>
<name>A0A6L7GNW5_9ACTN</name>
<feature type="transmembrane region" description="Helical" evidence="1">
    <location>
        <begin position="32"/>
        <end position="50"/>
    </location>
</feature>
<keyword evidence="3" id="KW-1185">Reference proteome</keyword>
<evidence type="ECO:0000313" key="3">
    <source>
        <dbReference type="Proteomes" id="UP000475545"/>
    </source>
</evidence>
<feature type="transmembrane region" description="Helical" evidence="1">
    <location>
        <begin position="81"/>
        <end position="101"/>
    </location>
</feature>
<gene>
    <name evidence="2" type="ORF">GIY30_07995</name>
</gene>